<organism evidence="3 4">
    <name type="scientific">Byssothecium circinans</name>
    <dbReference type="NCBI Taxonomy" id="147558"/>
    <lineage>
        <taxon>Eukaryota</taxon>
        <taxon>Fungi</taxon>
        <taxon>Dikarya</taxon>
        <taxon>Ascomycota</taxon>
        <taxon>Pezizomycotina</taxon>
        <taxon>Dothideomycetes</taxon>
        <taxon>Pleosporomycetidae</taxon>
        <taxon>Pleosporales</taxon>
        <taxon>Massarineae</taxon>
        <taxon>Massarinaceae</taxon>
        <taxon>Byssothecium</taxon>
    </lineage>
</organism>
<reference evidence="3" key="1">
    <citation type="journal article" date="2020" name="Stud. Mycol.">
        <title>101 Dothideomycetes genomes: a test case for predicting lifestyles and emergence of pathogens.</title>
        <authorList>
            <person name="Haridas S."/>
            <person name="Albert R."/>
            <person name="Binder M."/>
            <person name="Bloem J."/>
            <person name="Labutti K."/>
            <person name="Salamov A."/>
            <person name="Andreopoulos B."/>
            <person name="Baker S."/>
            <person name="Barry K."/>
            <person name="Bills G."/>
            <person name="Bluhm B."/>
            <person name="Cannon C."/>
            <person name="Castanera R."/>
            <person name="Culley D."/>
            <person name="Daum C."/>
            <person name="Ezra D."/>
            <person name="Gonzalez J."/>
            <person name="Henrissat B."/>
            <person name="Kuo A."/>
            <person name="Liang C."/>
            <person name="Lipzen A."/>
            <person name="Lutzoni F."/>
            <person name="Magnuson J."/>
            <person name="Mondo S."/>
            <person name="Nolan M."/>
            <person name="Ohm R."/>
            <person name="Pangilinan J."/>
            <person name="Park H.-J."/>
            <person name="Ramirez L."/>
            <person name="Alfaro M."/>
            <person name="Sun H."/>
            <person name="Tritt A."/>
            <person name="Yoshinaga Y."/>
            <person name="Zwiers L.-H."/>
            <person name="Turgeon B."/>
            <person name="Goodwin S."/>
            <person name="Spatafora J."/>
            <person name="Crous P."/>
            <person name="Grigoriev I."/>
        </authorList>
    </citation>
    <scope>NUCLEOTIDE SEQUENCE</scope>
    <source>
        <strain evidence="3">CBS 675.92</strain>
    </source>
</reference>
<dbReference type="OrthoDB" id="5314997at2759"/>
<name>A0A6A5TQ92_9PLEO</name>
<proteinExistence type="predicted"/>
<keyword evidence="4" id="KW-1185">Reference proteome</keyword>
<feature type="domain" description="2EXR" evidence="2">
    <location>
        <begin position="28"/>
        <end position="93"/>
    </location>
</feature>
<accession>A0A6A5TQ92</accession>
<dbReference type="PANTHER" id="PTHR42085">
    <property type="entry name" value="F-BOX DOMAIN-CONTAINING PROTEIN"/>
    <property type="match status" value="1"/>
</dbReference>
<gene>
    <name evidence="3" type="ORF">CC80DRAFT_567651</name>
</gene>
<evidence type="ECO:0000259" key="2">
    <source>
        <dbReference type="Pfam" id="PF20150"/>
    </source>
</evidence>
<dbReference type="Pfam" id="PF20150">
    <property type="entry name" value="2EXR"/>
    <property type="match status" value="1"/>
</dbReference>
<dbReference type="PANTHER" id="PTHR42085:SF2">
    <property type="entry name" value="F-BOX DOMAIN-CONTAINING PROTEIN"/>
    <property type="match status" value="1"/>
</dbReference>
<protein>
    <recommendedName>
        <fullName evidence="2">2EXR domain-containing protein</fullName>
    </recommendedName>
</protein>
<dbReference type="AlphaFoldDB" id="A0A6A5TQ92"/>
<dbReference type="InterPro" id="IPR045518">
    <property type="entry name" value="2EXR"/>
</dbReference>
<evidence type="ECO:0000313" key="4">
    <source>
        <dbReference type="Proteomes" id="UP000800035"/>
    </source>
</evidence>
<feature type="region of interest" description="Disordered" evidence="1">
    <location>
        <begin position="1"/>
        <end position="24"/>
    </location>
</feature>
<sequence length="242" mass="27840">MSQLDSSQINLSTPHRTQHTMNRNKPFPFMALPQEIRLMVYERLECEVKMHHIGVPAVGLEMMWMNKQVSLVVRSVPTSILSTCRQVREEAYKIINSIVREEIIEQPPMILTREIRTTMRNYKALIRVLEVVLEVSMEAVWSLWERDCGRVNTASIEAAMEAAMELSKTKGIFRAIGVDYHVPERAAVKFVQQAVQHILNADRPVIHIRGQSSEDYFCFSSTNLRFMGTLGVAVKYIGPYWD</sequence>
<feature type="compositionally biased region" description="Polar residues" evidence="1">
    <location>
        <begin position="1"/>
        <end position="23"/>
    </location>
</feature>
<evidence type="ECO:0000313" key="3">
    <source>
        <dbReference type="EMBL" id="KAF1954414.1"/>
    </source>
</evidence>
<dbReference type="InterPro" id="IPR038883">
    <property type="entry name" value="AN11006-like"/>
</dbReference>
<dbReference type="Proteomes" id="UP000800035">
    <property type="component" value="Unassembled WGS sequence"/>
</dbReference>
<dbReference type="EMBL" id="ML976999">
    <property type="protein sequence ID" value="KAF1954414.1"/>
    <property type="molecule type" value="Genomic_DNA"/>
</dbReference>
<evidence type="ECO:0000256" key="1">
    <source>
        <dbReference type="SAM" id="MobiDB-lite"/>
    </source>
</evidence>